<sequence length="68" mass="7642">MFAHLASGLLYITKGVLNSSNVDFTNELRFSNLRSDLRAASYTNPQVLEEFRLKSRRAREDVGSFSSG</sequence>
<protein>
    <submittedName>
        <fullName evidence="1">Uncharacterized protein</fullName>
    </submittedName>
</protein>
<evidence type="ECO:0000313" key="2">
    <source>
        <dbReference type="Proteomes" id="UP000298663"/>
    </source>
</evidence>
<evidence type="ECO:0000313" key="1">
    <source>
        <dbReference type="EMBL" id="TMS34688.1"/>
    </source>
</evidence>
<comment type="caution">
    <text evidence="1">The sequence shown here is derived from an EMBL/GenBank/DDBJ whole genome shotgun (WGS) entry which is preliminary data.</text>
</comment>
<keyword evidence="2" id="KW-1185">Reference proteome</keyword>
<name>A0A4U8USK3_STECR</name>
<gene>
    <name evidence="1" type="ORF">L596_002226</name>
</gene>
<reference evidence="1 2" key="1">
    <citation type="journal article" date="2015" name="Genome Biol.">
        <title>Comparative genomics of Steinernema reveals deeply conserved gene regulatory networks.</title>
        <authorList>
            <person name="Dillman A.R."/>
            <person name="Macchietto M."/>
            <person name="Porter C.F."/>
            <person name="Rogers A."/>
            <person name="Williams B."/>
            <person name="Antoshechkin I."/>
            <person name="Lee M.M."/>
            <person name="Goodwin Z."/>
            <person name="Lu X."/>
            <person name="Lewis E.E."/>
            <person name="Goodrich-Blair H."/>
            <person name="Stock S.P."/>
            <person name="Adams B.J."/>
            <person name="Sternberg P.W."/>
            <person name="Mortazavi A."/>
        </authorList>
    </citation>
    <scope>NUCLEOTIDE SEQUENCE [LARGE SCALE GENOMIC DNA]</scope>
    <source>
        <strain evidence="1 2">ALL</strain>
    </source>
</reference>
<dbReference type="AlphaFoldDB" id="A0A4U8USK3"/>
<accession>A0A4U8USK3</accession>
<dbReference type="Proteomes" id="UP000298663">
    <property type="component" value="Unassembled WGS sequence"/>
</dbReference>
<proteinExistence type="predicted"/>
<reference evidence="1 2" key="2">
    <citation type="journal article" date="2019" name="G3 (Bethesda)">
        <title>Hybrid Assembly of the Genome of the Entomopathogenic Nematode Steinernema carpocapsae Identifies the X-Chromosome.</title>
        <authorList>
            <person name="Serra L."/>
            <person name="Macchietto M."/>
            <person name="Macias-Munoz A."/>
            <person name="McGill C.J."/>
            <person name="Rodriguez I.M."/>
            <person name="Rodriguez B."/>
            <person name="Murad R."/>
            <person name="Mortazavi A."/>
        </authorList>
    </citation>
    <scope>NUCLEOTIDE SEQUENCE [LARGE SCALE GENOMIC DNA]</scope>
    <source>
        <strain evidence="1 2">ALL</strain>
    </source>
</reference>
<organism evidence="1 2">
    <name type="scientific">Steinernema carpocapsae</name>
    <name type="common">Entomopathogenic nematode</name>
    <dbReference type="NCBI Taxonomy" id="34508"/>
    <lineage>
        <taxon>Eukaryota</taxon>
        <taxon>Metazoa</taxon>
        <taxon>Ecdysozoa</taxon>
        <taxon>Nematoda</taxon>
        <taxon>Chromadorea</taxon>
        <taxon>Rhabditida</taxon>
        <taxon>Tylenchina</taxon>
        <taxon>Panagrolaimomorpha</taxon>
        <taxon>Strongyloidoidea</taxon>
        <taxon>Steinernematidae</taxon>
        <taxon>Steinernema</taxon>
    </lineage>
</organism>
<dbReference type="EMBL" id="AZBU02000001">
    <property type="protein sequence ID" value="TMS34688.1"/>
    <property type="molecule type" value="Genomic_DNA"/>
</dbReference>